<gene>
    <name evidence="2" type="ORF">SAMN05877831_10453</name>
</gene>
<reference evidence="3" key="1">
    <citation type="submission" date="2017-08" db="EMBL/GenBank/DDBJ databases">
        <authorList>
            <person name="Varghese N."/>
            <person name="Submissions S."/>
        </authorList>
    </citation>
    <scope>NUCLEOTIDE SEQUENCE [LARGE SCALE GENOMIC DNA]</scope>
    <source>
        <strain evidence="3">JA276</strain>
    </source>
</reference>
<evidence type="ECO:0000256" key="1">
    <source>
        <dbReference type="SAM" id="Phobius"/>
    </source>
</evidence>
<dbReference type="Pfam" id="PF10011">
    <property type="entry name" value="DUF2254"/>
    <property type="match status" value="1"/>
</dbReference>
<feature type="transmembrane region" description="Helical" evidence="1">
    <location>
        <begin position="104"/>
        <end position="127"/>
    </location>
</feature>
<feature type="transmembrane region" description="Helical" evidence="1">
    <location>
        <begin position="61"/>
        <end position="83"/>
    </location>
</feature>
<dbReference type="InterPro" id="IPR018723">
    <property type="entry name" value="DUF2254_membrane"/>
</dbReference>
<name>A0A285SCQ4_9RHOB</name>
<dbReference type="AlphaFoldDB" id="A0A285SCQ4"/>
<keyword evidence="1" id="KW-0472">Membrane</keyword>
<proteinExistence type="predicted"/>
<dbReference type="RefSeq" id="WP_176518589.1">
    <property type="nucleotide sequence ID" value="NZ_OBMT01000004.1"/>
</dbReference>
<keyword evidence="3" id="KW-1185">Reference proteome</keyword>
<dbReference type="Proteomes" id="UP000219111">
    <property type="component" value="Unassembled WGS sequence"/>
</dbReference>
<evidence type="ECO:0000313" key="2">
    <source>
        <dbReference type="EMBL" id="SOC04882.1"/>
    </source>
</evidence>
<organism evidence="2 3">
    <name type="scientific">Rhodobacter maris</name>
    <dbReference type="NCBI Taxonomy" id="446682"/>
    <lineage>
        <taxon>Bacteria</taxon>
        <taxon>Pseudomonadati</taxon>
        <taxon>Pseudomonadota</taxon>
        <taxon>Alphaproteobacteria</taxon>
        <taxon>Rhodobacterales</taxon>
        <taxon>Rhodobacter group</taxon>
        <taxon>Rhodobacter</taxon>
    </lineage>
</organism>
<evidence type="ECO:0000313" key="3">
    <source>
        <dbReference type="Proteomes" id="UP000219111"/>
    </source>
</evidence>
<protein>
    <submittedName>
        <fullName evidence="2">Uncharacterized membrane protein</fullName>
    </submittedName>
</protein>
<keyword evidence="1" id="KW-1133">Transmembrane helix</keyword>
<sequence>MSSVWKWNLRQIGRQIWVPIAAFAALGLATAGGAVLAKPFVPAELGLKIGAESVGTLLEILASSMLTVTTFSLSIMLSAFASAAGSATPRAIKLMQEDDVSRSVLATFMGVFIFALAGLIGLQSGIYDASGRLVLFVVTLAVVAAVVVQLVRWIGHLADFGRLGDTLTRLEAAADTALADRLATPFLGGQRLTPTEARHPGQVIRAPTTGYLQTIDMKGIEGAAKLAGTRIAITVLPGHFLHQAAPVAHCLSDTSLDENTAKFIASRFIVAEARTYEQDPRFGVLALTEVASRALSPAVNDPGTAIDILGRQVRVLSRWRTRPEPVVLYSSLSVAELSLADMMTDAFAAIARDAAGLIEVQIRLQKMLIALHDIDPALFGPEARALSDRALALAEAALVYAPDAEVLRALNATLHARTLPADARHQST</sequence>
<dbReference type="EMBL" id="OBMT01000004">
    <property type="protein sequence ID" value="SOC04882.1"/>
    <property type="molecule type" value="Genomic_DNA"/>
</dbReference>
<feature type="transmembrane region" description="Helical" evidence="1">
    <location>
        <begin position="133"/>
        <end position="154"/>
    </location>
</feature>
<accession>A0A285SCQ4</accession>
<keyword evidence="1" id="KW-0812">Transmembrane</keyword>